<keyword evidence="2" id="KW-1185">Reference proteome</keyword>
<organism evidence="1 2">
    <name type="scientific">Nonomuraea muscovyensis</name>
    <dbReference type="NCBI Taxonomy" id="1124761"/>
    <lineage>
        <taxon>Bacteria</taxon>
        <taxon>Bacillati</taxon>
        <taxon>Actinomycetota</taxon>
        <taxon>Actinomycetes</taxon>
        <taxon>Streptosporangiales</taxon>
        <taxon>Streptosporangiaceae</taxon>
        <taxon>Nonomuraea</taxon>
    </lineage>
</organism>
<proteinExistence type="predicted"/>
<evidence type="ECO:0000313" key="1">
    <source>
        <dbReference type="EMBL" id="MBB6344358.1"/>
    </source>
</evidence>
<name>A0A7X0EUE8_9ACTN</name>
<dbReference type="RefSeq" id="WP_185082483.1">
    <property type="nucleotide sequence ID" value="NZ_JACHJB010000001.1"/>
</dbReference>
<protein>
    <submittedName>
        <fullName evidence="1">Uncharacterized protein</fullName>
    </submittedName>
</protein>
<evidence type="ECO:0000313" key="2">
    <source>
        <dbReference type="Proteomes" id="UP000583800"/>
    </source>
</evidence>
<gene>
    <name evidence="1" type="ORF">FHU36_000867</name>
</gene>
<dbReference type="EMBL" id="JACHJB010000001">
    <property type="protein sequence ID" value="MBB6344358.1"/>
    <property type="molecule type" value="Genomic_DNA"/>
</dbReference>
<dbReference type="AlphaFoldDB" id="A0A7X0EUE8"/>
<dbReference type="Proteomes" id="UP000583800">
    <property type="component" value="Unassembled WGS sequence"/>
</dbReference>
<reference evidence="1 2" key="1">
    <citation type="submission" date="2020-08" db="EMBL/GenBank/DDBJ databases">
        <title>Sequencing the genomes of 1000 actinobacteria strains.</title>
        <authorList>
            <person name="Klenk H.-P."/>
        </authorList>
    </citation>
    <scope>NUCLEOTIDE SEQUENCE [LARGE SCALE GENOMIC DNA]</scope>
    <source>
        <strain evidence="1 2">DSM 45913</strain>
    </source>
</reference>
<accession>A0A7X0EUE8</accession>
<comment type="caution">
    <text evidence="1">The sequence shown here is derived from an EMBL/GenBank/DDBJ whole genome shotgun (WGS) entry which is preliminary data.</text>
</comment>
<sequence>MTLLRCAPPVDERGCPPTCDELEAAARMVHVDAVTVYNAIQCCLPTTAGPRGRRFVLGQQRILDPQGGCVGIEQRVIVALPGCAPCPRDSS</sequence>